<sequence length="583" mass="65242">MPKLQSFTQYIRLLARYLKPQWRVTLVMVMLMFLSIVLQLLSPQALRAFIDVTLRGGITGILVLIALLYLALSLLNQGVTVIANYLSEKVAWTATNQLRIDLMAHILSLDLSFYYSHTAGELIERIDSDVDQLSNFFSKVFVQMGFYLALLVGTLIALALTNRLLGLIMGCYALMVLLVVMWLRRPVGAQQMKWREADARFFGALSEQLVGVEDLRANGAVGYVMHRFIQLYNYWFTTIKKAGLTGARPWILSQMMYTLGGILGLVLGAYLWAIGLATPGTVYLIFTYSTLLTQPLGQIILQLQDLQQAQVCIQRVQELLSRVSTIQDGEESVTLRAAPAITFEQVCFGYQKNELVIQDLSFVLPAGRVLGILGRTGAGKSTIARLLFRLFDPDSGVIRLDDRTLPQMRLRDLRKQIGMITQEVQLFEGSVRDNLTFFNREIPDDHILHALHESGLAQWYARLPEGLDTQLSAGGAGLSAGEAQLLAFARVFLNDPKVVILDEASSRLDPATEQTVKRAMEKLFCQRTGIIIAHRLTTIEWVNDIIVLEKGRIVEYGSRSDLANDPDSHFSGLLQHTVEVMNA</sequence>
<dbReference type="PROSITE" id="PS50929">
    <property type="entry name" value="ABC_TM1F"/>
    <property type="match status" value="1"/>
</dbReference>
<feature type="domain" description="ABC transporter" evidence="10">
    <location>
        <begin position="341"/>
        <end position="575"/>
    </location>
</feature>
<gene>
    <name evidence="12" type="ORF">KTT_48210</name>
</gene>
<evidence type="ECO:0000313" key="13">
    <source>
        <dbReference type="Proteomes" id="UP000287352"/>
    </source>
</evidence>
<dbReference type="CDD" id="cd07346">
    <property type="entry name" value="ABC_6TM_exporters"/>
    <property type="match status" value="1"/>
</dbReference>
<keyword evidence="3" id="KW-1003">Cell membrane</keyword>
<dbReference type="SUPFAM" id="SSF52540">
    <property type="entry name" value="P-loop containing nucleoside triphosphate hydrolases"/>
    <property type="match status" value="1"/>
</dbReference>
<feature type="transmembrane region" description="Helical" evidence="9">
    <location>
        <begin position="257"/>
        <end position="286"/>
    </location>
</feature>
<dbReference type="InterPro" id="IPR039421">
    <property type="entry name" value="Type_1_exporter"/>
</dbReference>
<keyword evidence="6" id="KW-0067">ATP-binding</keyword>
<accession>A0A402A747</accession>
<evidence type="ECO:0000256" key="8">
    <source>
        <dbReference type="ARBA" id="ARBA00023136"/>
    </source>
</evidence>
<keyword evidence="7 9" id="KW-1133">Transmembrane helix</keyword>
<dbReference type="InterPro" id="IPR017871">
    <property type="entry name" value="ABC_transporter-like_CS"/>
</dbReference>
<dbReference type="GO" id="GO:0015421">
    <property type="term" value="F:ABC-type oligopeptide transporter activity"/>
    <property type="evidence" value="ECO:0007669"/>
    <property type="project" value="TreeGrafter"/>
</dbReference>
<evidence type="ECO:0000256" key="7">
    <source>
        <dbReference type="ARBA" id="ARBA00022989"/>
    </source>
</evidence>
<organism evidence="12 13">
    <name type="scientific">Tengunoibacter tsumagoiensis</name>
    <dbReference type="NCBI Taxonomy" id="2014871"/>
    <lineage>
        <taxon>Bacteria</taxon>
        <taxon>Bacillati</taxon>
        <taxon>Chloroflexota</taxon>
        <taxon>Ktedonobacteria</taxon>
        <taxon>Ktedonobacterales</taxon>
        <taxon>Dictyobacteraceae</taxon>
        <taxon>Tengunoibacter</taxon>
    </lineage>
</organism>
<dbReference type="GO" id="GO:0016887">
    <property type="term" value="F:ATP hydrolysis activity"/>
    <property type="evidence" value="ECO:0007669"/>
    <property type="project" value="InterPro"/>
</dbReference>
<keyword evidence="12" id="KW-0347">Helicase</keyword>
<dbReference type="InterPro" id="IPR011527">
    <property type="entry name" value="ABC1_TM_dom"/>
</dbReference>
<dbReference type="Proteomes" id="UP000287352">
    <property type="component" value="Unassembled WGS sequence"/>
</dbReference>
<dbReference type="InterPro" id="IPR027417">
    <property type="entry name" value="P-loop_NTPase"/>
</dbReference>
<dbReference type="InterPro" id="IPR003593">
    <property type="entry name" value="AAA+_ATPase"/>
</dbReference>
<keyword evidence="12" id="KW-0378">Hydrolase</keyword>
<keyword evidence="4 9" id="KW-0812">Transmembrane</keyword>
<dbReference type="InterPro" id="IPR003439">
    <property type="entry name" value="ABC_transporter-like_ATP-bd"/>
</dbReference>
<dbReference type="InterPro" id="IPR036640">
    <property type="entry name" value="ABC1_TM_sf"/>
</dbReference>
<keyword evidence="13" id="KW-1185">Reference proteome</keyword>
<evidence type="ECO:0000259" key="10">
    <source>
        <dbReference type="PROSITE" id="PS50893"/>
    </source>
</evidence>
<dbReference type="GO" id="GO:0004386">
    <property type="term" value="F:helicase activity"/>
    <property type="evidence" value="ECO:0007669"/>
    <property type="project" value="UniProtKB-KW"/>
</dbReference>
<dbReference type="Pfam" id="PF00005">
    <property type="entry name" value="ABC_tran"/>
    <property type="match status" value="1"/>
</dbReference>
<name>A0A402A747_9CHLR</name>
<evidence type="ECO:0000256" key="3">
    <source>
        <dbReference type="ARBA" id="ARBA00022475"/>
    </source>
</evidence>
<dbReference type="PROSITE" id="PS00211">
    <property type="entry name" value="ABC_TRANSPORTER_1"/>
    <property type="match status" value="1"/>
</dbReference>
<keyword evidence="2" id="KW-0813">Transport</keyword>
<dbReference type="FunFam" id="3.40.50.300:FF:000299">
    <property type="entry name" value="ABC transporter ATP-binding protein/permease"/>
    <property type="match status" value="1"/>
</dbReference>
<evidence type="ECO:0000259" key="11">
    <source>
        <dbReference type="PROSITE" id="PS50929"/>
    </source>
</evidence>
<dbReference type="SMART" id="SM00382">
    <property type="entry name" value="AAA"/>
    <property type="match status" value="1"/>
</dbReference>
<evidence type="ECO:0000256" key="2">
    <source>
        <dbReference type="ARBA" id="ARBA00022448"/>
    </source>
</evidence>
<comment type="caution">
    <text evidence="12">The sequence shown here is derived from an EMBL/GenBank/DDBJ whole genome shotgun (WGS) entry which is preliminary data.</text>
</comment>
<dbReference type="EMBL" id="BIFR01000002">
    <property type="protein sequence ID" value="GCE14962.1"/>
    <property type="molecule type" value="Genomic_DNA"/>
</dbReference>
<feature type="domain" description="ABC transmembrane type-1" evidence="11">
    <location>
        <begin position="26"/>
        <end position="308"/>
    </location>
</feature>
<dbReference type="AlphaFoldDB" id="A0A402A747"/>
<dbReference type="Gene3D" id="1.20.1560.10">
    <property type="entry name" value="ABC transporter type 1, transmembrane domain"/>
    <property type="match status" value="1"/>
</dbReference>
<comment type="subcellular location">
    <subcellularLocation>
        <location evidence="1">Cell membrane</location>
        <topology evidence="1">Multi-pass membrane protein</topology>
    </subcellularLocation>
</comment>
<dbReference type="Pfam" id="PF00664">
    <property type="entry name" value="ABC_membrane"/>
    <property type="match status" value="1"/>
</dbReference>
<evidence type="ECO:0000313" key="12">
    <source>
        <dbReference type="EMBL" id="GCE14962.1"/>
    </source>
</evidence>
<feature type="transmembrane region" description="Helical" evidence="9">
    <location>
        <begin position="21"/>
        <end position="42"/>
    </location>
</feature>
<protein>
    <submittedName>
        <fullName evidence="12">Helicase</fullName>
    </submittedName>
</protein>
<keyword evidence="5" id="KW-0547">Nucleotide-binding</keyword>
<dbReference type="SUPFAM" id="SSF90123">
    <property type="entry name" value="ABC transporter transmembrane region"/>
    <property type="match status" value="1"/>
</dbReference>
<dbReference type="PROSITE" id="PS50893">
    <property type="entry name" value="ABC_TRANSPORTER_2"/>
    <property type="match status" value="1"/>
</dbReference>
<feature type="transmembrane region" description="Helical" evidence="9">
    <location>
        <begin position="54"/>
        <end position="75"/>
    </location>
</feature>
<evidence type="ECO:0000256" key="4">
    <source>
        <dbReference type="ARBA" id="ARBA00022692"/>
    </source>
</evidence>
<proteinExistence type="predicted"/>
<evidence type="ECO:0000256" key="1">
    <source>
        <dbReference type="ARBA" id="ARBA00004651"/>
    </source>
</evidence>
<evidence type="ECO:0000256" key="6">
    <source>
        <dbReference type="ARBA" id="ARBA00022840"/>
    </source>
</evidence>
<dbReference type="PANTHER" id="PTHR43394">
    <property type="entry name" value="ATP-DEPENDENT PERMEASE MDL1, MITOCHONDRIAL"/>
    <property type="match status" value="1"/>
</dbReference>
<feature type="transmembrane region" description="Helical" evidence="9">
    <location>
        <begin position="140"/>
        <end position="158"/>
    </location>
</feature>
<dbReference type="PANTHER" id="PTHR43394:SF1">
    <property type="entry name" value="ATP-BINDING CASSETTE SUB-FAMILY B MEMBER 10, MITOCHONDRIAL"/>
    <property type="match status" value="1"/>
</dbReference>
<dbReference type="Gene3D" id="3.40.50.300">
    <property type="entry name" value="P-loop containing nucleotide triphosphate hydrolases"/>
    <property type="match status" value="1"/>
</dbReference>
<evidence type="ECO:0000256" key="9">
    <source>
        <dbReference type="SAM" id="Phobius"/>
    </source>
</evidence>
<reference evidence="13" key="1">
    <citation type="submission" date="2018-12" db="EMBL/GenBank/DDBJ databases">
        <title>Tengunoibacter tsumagoiensis gen. nov., sp. nov., Dictyobacter kobayashii sp. nov., D. alpinus sp. nov., and D. joshuensis sp. nov. and description of Dictyobacteraceae fam. nov. within the order Ktedonobacterales isolated from Tengu-no-mugimeshi.</title>
        <authorList>
            <person name="Wang C.M."/>
            <person name="Zheng Y."/>
            <person name="Sakai Y."/>
            <person name="Toyoda A."/>
            <person name="Minakuchi Y."/>
            <person name="Abe K."/>
            <person name="Yokota A."/>
            <person name="Yabe S."/>
        </authorList>
    </citation>
    <scope>NUCLEOTIDE SEQUENCE [LARGE SCALE GENOMIC DNA]</scope>
    <source>
        <strain evidence="13">Uno3</strain>
    </source>
</reference>
<feature type="transmembrane region" description="Helical" evidence="9">
    <location>
        <begin position="164"/>
        <end position="183"/>
    </location>
</feature>
<evidence type="ECO:0000256" key="5">
    <source>
        <dbReference type="ARBA" id="ARBA00022741"/>
    </source>
</evidence>
<dbReference type="GO" id="GO:0005886">
    <property type="term" value="C:plasma membrane"/>
    <property type="evidence" value="ECO:0007669"/>
    <property type="project" value="UniProtKB-SubCell"/>
</dbReference>
<dbReference type="OrthoDB" id="9806127at2"/>
<keyword evidence="8 9" id="KW-0472">Membrane</keyword>
<dbReference type="RefSeq" id="WP_126582486.1">
    <property type="nucleotide sequence ID" value="NZ_BIFR01000002.1"/>
</dbReference>
<dbReference type="GO" id="GO:0005524">
    <property type="term" value="F:ATP binding"/>
    <property type="evidence" value="ECO:0007669"/>
    <property type="project" value="UniProtKB-KW"/>
</dbReference>